<dbReference type="PATRIC" id="fig|251221.4.peg.1630"/>
<gene>
    <name evidence="2" type="ordered locus">glr1593</name>
</gene>
<dbReference type="AlphaFoldDB" id="Q7NK85"/>
<name>Q7NK85_GLOVI</name>
<dbReference type="EnsemblBacteria" id="BAC89534">
    <property type="protein sequence ID" value="BAC89534"/>
    <property type="gene ID" value="BAC89534"/>
</dbReference>
<evidence type="ECO:0000313" key="2">
    <source>
        <dbReference type="EMBL" id="BAC89534.1"/>
    </source>
</evidence>
<dbReference type="InParanoid" id="Q7NK85"/>
<organism evidence="2 3">
    <name type="scientific">Gloeobacter violaceus (strain ATCC 29082 / PCC 7421)</name>
    <dbReference type="NCBI Taxonomy" id="251221"/>
    <lineage>
        <taxon>Bacteria</taxon>
        <taxon>Bacillati</taxon>
        <taxon>Cyanobacteriota</taxon>
        <taxon>Cyanophyceae</taxon>
        <taxon>Gloeobacterales</taxon>
        <taxon>Gloeobacteraceae</taxon>
        <taxon>Gloeobacter</taxon>
    </lineage>
</organism>
<keyword evidence="3" id="KW-1185">Reference proteome</keyword>
<dbReference type="STRING" id="251221.gene:10759082"/>
<accession>Q7NK85</accession>
<dbReference type="EMBL" id="BA000045">
    <property type="protein sequence ID" value="BAC89534.1"/>
    <property type="molecule type" value="Genomic_DNA"/>
</dbReference>
<dbReference type="Proteomes" id="UP000000557">
    <property type="component" value="Chromosome"/>
</dbReference>
<feature type="signal peptide" evidence="1">
    <location>
        <begin position="1"/>
        <end position="26"/>
    </location>
</feature>
<dbReference type="HOGENOM" id="CLU_1466234_0_0_3"/>
<sequence>MIAMARSTWLLSLLAGSFLGGAGAAAQVSVQVNGTDVQVQTGTGAVSVNGGRVSTNGYGTSGTTYQRSYQYQDSDGYSEWSLTGGGSGRYYLVVQPPPGRLLRGRVRLNGRTLANLNNRSSLVLPLAGWLRPGPNRLDLDLGVPGASVGLAGNTDSRSPYFRGGRLYGSQRTWLQQSGGGRYRTIVLTLDD</sequence>
<evidence type="ECO:0000256" key="1">
    <source>
        <dbReference type="SAM" id="SignalP"/>
    </source>
</evidence>
<reference evidence="2 3" key="1">
    <citation type="journal article" date="2003" name="DNA Res.">
        <title>Complete genome structure of Gloeobacter violaceus PCC 7421, a cyanobacterium that lacks thylakoids.</title>
        <authorList>
            <person name="Nakamura Y."/>
            <person name="Kaneko T."/>
            <person name="Sato S."/>
            <person name="Mimuro M."/>
            <person name="Miyashita H."/>
            <person name="Tsuchiya T."/>
            <person name="Sasamoto S."/>
            <person name="Watanabe A."/>
            <person name="Kawashima K."/>
            <person name="Kishida Y."/>
            <person name="Kiyokawa C."/>
            <person name="Kohara M."/>
            <person name="Matsumoto M."/>
            <person name="Matsuno A."/>
            <person name="Nakazaki N."/>
            <person name="Shimpo S."/>
            <person name="Takeuchi C."/>
            <person name="Yamada M."/>
            <person name="Tabata S."/>
        </authorList>
    </citation>
    <scope>NUCLEOTIDE SEQUENCE [LARGE SCALE GENOMIC DNA]</scope>
    <source>
        <strain evidence="3">ATCC 29082 / PCC 7421</strain>
    </source>
</reference>
<feature type="chain" id="PRO_5004289055" evidence="1">
    <location>
        <begin position="27"/>
        <end position="191"/>
    </location>
</feature>
<protein>
    <submittedName>
        <fullName evidence="2">Glr1593 protein</fullName>
    </submittedName>
</protein>
<keyword evidence="1" id="KW-0732">Signal</keyword>
<proteinExistence type="predicted"/>
<evidence type="ECO:0000313" key="3">
    <source>
        <dbReference type="Proteomes" id="UP000000557"/>
    </source>
</evidence>
<dbReference type="KEGG" id="gvi:glr1593"/>
<reference evidence="2 3" key="2">
    <citation type="journal article" date="2003" name="DNA Res.">
        <title>Complete genome structure of Gloeobacter violaceus PCC 7421, a cyanobacterium that lacks thylakoids (supplement).</title>
        <authorList>
            <person name="Nakamura Y."/>
            <person name="Kaneko T."/>
            <person name="Sato S."/>
            <person name="Mimuro M."/>
            <person name="Miyashita H."/>
            <person name="Tsuchiya T."/>
            <person name="Sasamoto S."/>
            <person name="Watanabe A."/>
            <person name="Kawashima K."/>
            <person name="Kishida Y."/>
            <person name="Kiyokawa C."/>
            <person name="Kohara M."/>
            <person name="Matsumoto M."/>
            <person name="Matsuno A."/>
            <person name="Nakazaki N."/>
            <person name="Shimpo S."/>
            <person name="Takeuchi C."/>
            <person name="Yamada M."/>
            <person name="Tabata S."/>
        </authorList>
    </citation>
    <scope>NUCLEOTIDE SEQUENCE [LARGE SCALE GENOMIC DNA]</scope>
    <source>
        <strain evidence="3">ATCC 29082 / PCC 7421</strain>
    </source>
</reference>